<evidence type="ECO:0000313" key="2">
    <source>
        <dbReference type="EMBL" id="MBL0764440.1"/>
    </source>
</evidence>
<dbReference type="AlphaFoldDB" id="A0A937A6D8"/>
<evidence type="ECO:0000313" key="3">
    <source>
        <dbReference type="Proteomes" id="UP000642920"/>
    </source>
</evidence>
<evidence type="ECO:0000256" key="1">
    <source>
        <dbReference type="SAM" id="Phobius"/>
    </source>
</evidence>
<keyword evidence="1" id="KW-1133">Transmembrane helix</keyword>
<feature type="transmembrane region" description="Helical" evidence="1">
    <location>
        <begin position="71"/>
        <end position="92"/>
    </location>
</feature>
<name>A0A937A6D8_9BACT</name>
<accession>A0A937A6D8</accession>
<feature type="transmembrane region" description="Helical" evidence="1">
    <location>
        <begin position="113"/>
        <end position="133"/>
    </location>
</feature>
<dbReference type="EMBL" id="JAERQG010000001">
    <property type="protein sequence ID" value="MBL0764440.1"/>
    <property type="molecule type" value="Genomic_DNA"/>
</dbReference>
<dbReference type="RefSeq" id="WP_201918008.1">
    <property type="nucleotide sequence ID" value="NZ_JAERQG010000001.1"/>
</dbReference>
<comment type="caution">
    <text evidence="2">The sequence shown here is derived from an EMBL/GenBank/DDBJ whole genome shotgun (WGS) entry which is preliminary data.</text>
</comment>
<dbReference type="Proteomes" id="UP000642920">
    <property type="component" value="Unassembled WGS sequence"/>
</dbReference>
<gene>
    <name evidence="2" type="ORF">JKP34_04190</name>
</gene>
<feature type="transmembrane region" description="Helical" evidence="1">
    <location>
        <begin position="156"/>
        <end position="178"/>
    </location>
</feature>
<proteinExistence type="predicted"/>
<sequence length="194" mass="22927">MQDELKNIWESASQPVEISDEKVEKIINKKSLNLVEKLTKAVRFEHIFNMIVSPLLVAICVWMEVYKLALILSAMLIPILLYYHFLIEKLYNHRIELNVYEYLKESYATLKRFILHYYLAAIFILLISLYAGYELGETMLGNHVGVIDQKSFNEDIYYWSVVAIISIALAYFFIYLLYGRKLRRLKKIIKELES</sequence>
<organism evidence="2 3">
    <name type="scientific">Marivirga atlantica</name>
    <dbReference type="NCBI Taxonomy" id="1548457"/>
    <lineage>
        <taxon>Bacteria</taxon>
        <taxon>Pseudomonadati</taxon>
        <taxon>Bacteroidota</taxon>
        <taxon>Cytophagia</taxon>
        <taxon>Cytophagales</taxon>
        <taxon>Marivirgaceae</taxon>
        <taxon>Marivirga</taxon>
    </lineage>
</organism>
<keyword evidence="1" id="KW-0812">Transmembrane</keyword>
<keyword evidence="1" id="KW-0472">Membrane</keyword>
<protein>
    <submittedName>
        <fullName evidence="2">Uncharacterized protein</fullName>
    </submittedName>
</protein>
<feature type="transmembrane region" description="Helical" evidence="1">
    <location>
        <begin position="47"/>
        <end position="65"/>
    </location>
</feature>
<reference evidence="2" key="1">
    <citation type="submission" date="2021-01" db="EMBL/GenBank/DDBJ databases">
        <title>Marivirga sp. nov., isolated from intertidal surface sediments.</title>
        <authorList>
            <person name="Zhang M."/>
        </authorList>
    </citation>
    <scope>NUCLEOTIDE SEQUENCE</scope>
    <source>
        <strain evidence="2">SM1354</strain>
    </source>
</reference>
<keyword evidence="3" id="KW-1185">Reference proteome</keyword>